<name>A0AAW0AXP8_9AGAR</name>
<comment type="caution">
    <text evidence="1">The sequence shown here is derived from an EMBL/GenBank/DDBJ whole genome shotgun (WGS) entry which is preliminary data.</text>
</comment>
<sequence>MPSTTFHETPQFNILKDTFARRLLSLPELQNPPSSASSSTTEIGTSELDDFASYLAEEIWPTLPRPLTLASYETRSSLPLDDLDSIPLDSTPVSFTDTLISYGLASDDAESHEFLRKILGDYLTETCAPPPVWSSTRTQECEICERRVPLTYHHLIPRSTHAKVLKKKWHPESILNSVAWLCRPCHTAVHQVASNEVLAREFYTVELLLQREDIQRWGKYASKQRFGIRRN</sequence>
<dbReference type="InterPro" id="IPR003615">
    <property type="entry name" value="HNH_nuc"/>
</dbReference>
<dbReference type="CDD" id="cd00085">
    <property type="entry name" value="HNHc"/>
    <property type="match status" value="1"/>
</dbReference>
<evidence type="ECO:0000313" key="1">
    <source>
        <dbReference type="EMBL" id="KAK7018332.1"/>
    </source>
</evidence>
<accession>A0AAW0AXP8</accession>
<organism evidence="1 2">
    <name type="scientific">Favolaschia claudopus</name>
    <dbReference type="NCBI Taxonomy" id="2862362"/>
    <lineage>
        <taxon>Eukaryota</taxon>
        <taxon>Fungi</taxon>
        <taxon>Dikarya</taxon>
        <taxon>Basidiomycota</taxon>
        <taxon>Agaricomycotina</taxon>
        <taxon>Agaricomycetes</taxon>
        <taxon>Agaricomycetidae</taxon>
        <taxon>Agaricales</taxon>
        <taxon>Marasmiineae</taxon>
        <taxon>Mycenaceae</taxon>
        <taxon>Favolaschia</taxon>
    </lineage>
</organism>
<evidence type="ECO:0000313" key="2">
    <source>
        <dbReference type="Proteomes" id="UP001362999"/>
    </source>
</evidence>
<protein>
    <recommendedName>
        <fullName evidence="3">HNH domain-containing protein</fullName>
    </recommendedName>
</protein>
<reference evidence="1 2" key="1">
    <citation type="journal article" date="2024" name="J Genomics">
        <title>Draft genome sequencing and assembly of Favolaschia claudopus CIRM-BRFM 2984 isolated from oak limbs.</title>
        <authorList>
            <person name="Navarro D."/>
            <person name="Drula E."/>
            <person name="Chaduli D."/>
            <person name="Cazenave R."/>
            <person name="Ahrendt S."/>
            <person name="Wang J."/>
            <person name="Lipzen A."/>
            <person name="Daum C."/>
            <person name="Barry K."/>
            <person name="Grigoriev I.V."/>
            <person name="Favel A."/>
            <person name="Rosso M.N."/>
            <person name="Martin F."/>
        </authorList>
    </citation>
    <scope>NUCLEOTIDE SEQUENCE [LARGE SCALE GENOMIC DNA]</scope>
    <source>
        <strain evidence="1 2">CIRM-BRFM 2984</strain>
    </source>
</reference>
<dbReference type="Proteomes" id="UP001362999">
    <property type="component" value="Unassembled WGS sequence"/>
</dbReference>
<dbReference type="AlphaFoldDB" id="A0AAW0AXP8"/>
<proteinExistence type="predicted"/>
<evidence type="ECO:0008006" key="3">
    <source>
        <dbReference type="Google" id="ProtNLM"/>
    </source>
</evidence>
<gene>
    <name evidence="1" type="ORF">R3P38DRAFT_2982249</name>
</gene>
<dbReference type="EMBL" id="JAWWNJ010000046">
    <property type="protein sequence ID" value="KAK7018332.1"/>
    <property type="molecule type" value="Genomic_DNA"/>
</dbReference>
<dbReference type="PANTHER" id="PTHR37827">
    <property type="entry name" value="TUDOR DOMAIN-CONTAINING PROTEIN"/>
    <property type="match status" value="1"/>
</dbReference>
<keyword evidence="2" id="KW-1185">Reference proteome</keyword>
<dbReference type="PANTHER" id="PTHR37827:SF1">
    <property type="entry name" value="HNH DOMAIN-CONTAINING PROTEIN"/>
    <property type="match status" value="1"/>
</dbReference>